<organism evidence="1 2">
    <name type="scientific">Blautia hansenii DSM 20583</name>
    <dbReference type="NCBI Taxonomy" id="537007"/>
    <lineage>
        <taxon>Bacteria</taxon>
        <taxon>Bacillati</taxon>
        <taxon>Bacillota</taxon>
        <taxon>Clostridia</taxon>
        <taxon>Lachnospirales</taxon>
        <taxon>Lachnospiraceae</taxon>
        <taxon>Blautia</taxon>
    </lineage>
</organism>
<evidence type="ECO:0000313" key="1">
    <source>
        <dbReference type="EMBL" id="EEX22398.1"/>
    </source>
</evidence>
<dbReference type="Proteomes" id="UP000003755">
    <property type="component" value="Unassembled WGS sequence"/>
</dbReference>
<dbReference type="EMBL" id="ABYU02000011">
    <property type="protein sequence ID" value="EEX22398.1"/>
    <property type="molecule type" value="Genomic_DNA"/>
</dbReference>
<keyword evidence="2" id="KW-1185">Reference proteome</keyword>
<name>C9L5G6_BLAHA</name>
<dbReference type="HOGENOM" id="CLU_3285686_0_0_9"/>
<accession>C9L5G6</accession>
<dbReference type="STRING" id="537007.BLAHAN_04623"/>
<evidence type="ECO:0000313" key="2">
    <source>
        <dbReference type="Proteomes" id="UP000003755"/>
    </source>
</evidence>
<protein>
    <submittedName>
        <fullName evidence="1">Uncharacterized protein</fullName>
    </submittedName>
</protein>
<proteinExistence type="predicted"/>
<gene>
    <name evidence="1" type="ORF">BLAHAN_04623</name>
</gene>
<dbReference type="AlphaFoldDB" id="C9L5G6"/>
<comment type="caution">
    <text evidence="1">The sequence shown here is derived from an EMBL/GenBank/DDBJ whole genome shotgun (WGS) entry which is preliminary data.</text>
</comment>
<sequence length="40" mass="4758">MEKHYISYNSKGSARLISNLFYSNRNLNAFIPKTAERFLY</sequence>
<reference evidence="1" key="1">
    <citation type="submission" date="2009-09" db="EMBL/GenBank/DDBJ databases">
        <authorList>
            <person name="Weinstock G."/>
            <person name="Sodergren E."/>
            <person name="Clifton S."/>
            <person name="Fulton L."/>
            <person name="Fulton B."/>
            <person name="Courtney L."/>
            <person name="Fronick C."/>
            <person name="Harrison M."/>
            <person name="Strong C."/>
            <person name="Farmer C."/>
            <person name="Delahaunty K."/>
            <person name="Markovic C."/>
            <person name="Hall O."/>
            <person name="Minx P."/>
            <person name="Tomlinson C."/>
            <person name="Mitreva M."/>
            <person name="Nelson J."/>
            <person name="Hou S."/>
            <person name="Wollam A."/>
            <person name="Pepin K.H."/>
            <person name="Johnson M."/>
            <person name="Bhonagiri V."/>
            <person name="Nash W.E."/>
            <person name="Warren W."/>
            <person name="Chinwalla A."/>
            <person name="Mardis E.R."/>
            <person name="Wilson R.K."/>
        </authorList>
    </citation>
    <scope>NUCLEOTIDE SEQUENCE [LARGE SCALE GENOMIC DNA]</scope>
    <source>
        <strain evidence="1">DSM 20583</strain>
    </source>
</reference>